<evidence type="ECO:0008006" key="4">
    <source>
        <dbReference type="Google" id="ProtNLM"/>
    </source>
</evidence>
<gene>
    <name evidence="2" type="ORF">AVO44_02495</name>
</gene>
<dbReference type="InterPro" id="IPR036249">
    <property type="entry name" value="Thioredoxin-like_sf"/>
</dbReference>
<dbReference type="RefSeq" id="WP_068332662.1">
    <property type="nucleotide sequence ID" value="NZ_LQBP01000001.1"/>
</dbReference>
<evidence type="ECO:0000256" key="1">
    <source>
        <dbReference type="SAM" id="SignalP"/>
    </source>
</evidence>
<organism evidence="2 3">
    <name type="scientific">Ruegeria profundi</name>
    <dbReference type="NCBI Taxonomy" id="1685378"/>
    <lineage>
        <taxon>Bacteria</taxon>
        <taxon>Pseudomonadati</taxon>
        <taxon>Pseudomonadota</taxon>
        <taxon>Alphaproteobacteria</taxon>
        <taxon>Rhodobacterales</taxon>
        <taxon>Roseobacteraceae</taxon>
        <taxon>Ruegeria</taxon>
    </lineage>
</organism>
<evidence type="ECO:0000313" key="3">
    <source>
        <dbReference type="Proteomes" id="UP000053690"/>
    </source>
</evidence>
<dbReference type="InterPro" id="IPR010634">
    <property type="entry name" value="DUF1223"/>
</dbReference>
<dbReference type="STRING" id="1685378.AVO44_02495"/>
<proteinExistence type="predicted"/>
<dbReference type="Pfam" id="PF06764">
    <property type="entry name" value="DUF1223"/>
    <property type="match status" value="1"/>
</dbReference>
<keyword evidence="3" id="KW-1185">Reference proteome</keyword>
<dbReference type="Proteomes" id="UP000053690">
    <property type="component" value="Unassembled WGS sequence"/>
</dbReference>
<feature type="signal peptide" evidence="1">
    <location>
        <begin position="1"/>
        <end position="21"/>
    </location>
</feature>
<accession>A0A0X3U347</accession>
<protein>
    <recommendedName>
        <fullName evidence="4">DUF1223 domain-containing protein</fullName>
    </recommendedName>
</protein>
<keyword evidence="1" id="KW-0732">Signal</keyword>
<dbReference type="OrthoDB" id="9808254at2"/>
<dbReference type="PANTHER" id="PTHR36057:SF1">
    <property type="entry name" value="LIPOPROTEIN LIPID ATTACHMENT SITE-LIKE PROTEIN, PUTATIVE (DUF1223)-RELATED"/>
    <property type="match status" value="1"/>
</dbReference>
<evidence type="ECO:0000313" key="2">
    <source>
        <dbReference type="EMBL" id="KUJ82387.1"/>
    </source>
</evidence>
<dbReference type="PANTHER" id="PTHR36057">
    <property type="match status" value="1"/>
</dbReference>
<sequence length="233" mass="25427">MVRIAPAAVFASLLCATTVAAESDPVVVELFTSQGCSACPPADRLMHDLAQREDVIGLALHVDYWDYIGWKDEFADPSHTERQRDYARQAGRSMIFTPQMVVNGQQDVVGAHVYELNQLIDAHLTAAAEAEVVATRTGSEVLVDVTPVELPEGEAYDVRVVQYTPMRHASIRRGELAGYEMEYANVVESWHIAGQWDGAASQQFSVKLTADLPAVALIQRVGHGPIVAAARVK</sequence>
<dbReference type="AlphaFoldDB" id="A0A0X3U347"/>
<dbReference type="EMBL" id="LQBP01000001">
    <property type="protein sequence ID" value="KUJ82387.1"/>
    <property type="molecule type" value="Genomic_DNA"/>
</dbReference>
<comment type="caution">
    <text evidence="2">The sequence shown here is derived from an EMBL/GenBank/DDBJ whole genome shotgun (WGS) entry which is preliminary data.</text>
</comment>
<name>A0A0X3U347_9RHOB</name>
<feature type="chain" id="PRO_5007054667" description="DUF1223 domain-containing protein" evidence="1">
    <location>
        <begin position="22"/>
        <end position="233"/>
    </location>
</feature>
<reference evidence="3" key="1">
    <citation type="submission" date="2015-12" db="EMBL/GenBank/DDBJ databases">
        <authorList>
            <person name="Zhang G."/>
            <person name="Stingl U."/>
        </authorList>
    </citation>
    <scope>NUCLEOTIDE SEQUENCE [LARGE SCALE GENOMIC DNA]</scope>
    <source>
        <strain evidence="3">ZGT108</strain>
    </source>
</reference>
<dbReference type="SUPFAM" id="SSF52833">
    <property type="entry name" value="Thioredoxin-like"/>
    <property type="match status" value="1"/>
</dbReference>